<feature type="compositionally biased region" description="Basic and acidic residues" evidence="1">
    <location>
        <begin position="409"/>
        <end position="426"/>
    </location>
</feature>
<dbReference type="PANTHER" id="PTHR47331">
    <property type="entry name" value="PHD-TYPE DOMAIN-CONTAINING PROTEIN"/>
    <property type="match status" value="1"/>
</dbReference>
<accession>A0A7D9JSR5</accession>
<dbReference type="Pfam" id="PF18701">
    <property type="entry name" value="DUF5641"/>
    <property type="match status" value="1"/>
</dbReference>
<reference evidence="2" key="1">
    <citation type="submission" date="2020-04" db="EMBL/GenBank/DDBJ databases">
        <authorList>
            <person name="Alioto T."/>
            <person name="Alioto T."/>
            <person name="Gomez Garrido J."/>
        </authorList>
    </citation>
    <scope>NUCLEOTIDE SEQUENCE</scope>
    <source>
        <strain evidence="2">A484AB</strain>
    </source>
</reference>
<dbReference type="EMBL" id="CACRXK020021256">
    <property type="protein sequence ID" value="CAB4035662.1"/>
    <property type="molecule type" value="Genomic_DNA"/>
</dbReference>
<comment type="caution">
    <text evidence="2">The sequence shown here is derived from an EMBL/GenBank/DDBJ whole genome shotgun (WGS) entry which is preliminary data.</text>
</comment>
<feature type="compositionally biased region" description="Basic and acidic residues" evidence="1">
    <location>
        <begin position="520"/>
        <end position="537"/>
    </location>
</feature>
<dbReference type="Proteomes" id="UP001152795">
    <property type="component" value="Unassembled WGS sequence"/>
</dbReference>
<proteinExistence type="predicted"/>
<feature type="region of interest" description="Disordered" evidence="1">
    <location>
        <begin position="486"/>
        <end position="592"/>
    </location>
</feature>
<gene>
    <name evidence="2" type="ORF">PACLA_8A049311</name>
</gene>
<dbReference type="AlphaFoldDB" id="A0A7D9JSR5"/>
<feature type="region of interest" description="Disordered" evidence="1">
    <location>
        <begin position="333"/>
        <end position="426"/>
    </location>
</feature>
<evidence type="ECO:0000313" key="2">
    <source>
        <dbReference type="EMBL" id="CAB4035662.1"/>
    </source>
</evidence>
<feature type="compositionally biased region" description="Polar residues" evidence="1">
    <location>
        <begin position="577"/>
        <end position="589"/>
    </location>
</feature>
<feature type="compositionally biased region" description="Polar residues" evidence="1">
    <location>
        <begin position="383"/>
        <end position="392"/>
    </location>
</feature>
<evidence type="ECO:0000313" key="3">
    <source>
        <dbReference type="Proteomes" id="UP001152795"/>
    </source>
</evidence>
<feature type="compositionally biased region" description="Basic and acidic residues" evidence="1">
    <location>
        <begin position="365"/>
        <end position="374"/>
    </location>
</feature>
<evidence type="ECO:0000256" key="1">
    <source>
        <dbReference type="SAM" id="MobiDB-lite"/>
    </source>
</evidence>
<dbReference type="InterPro" id="IPR040676">
    <property type="entry name" value="DUF5641"/>
</dbReference>
<feature type="compositionally biased region" description="Basic and acidic residues" evidence="1">
    <location>
        <begin position="486"/>
        <end position="511"/>
    </location>
</feature>
<dbReference type="Gene3D" id="3.30.160.60">
    <property type="entry name" value="Classic Zinc Finger"/>
    <property type="match status" value="1"/>
</dbReference>
<keyword evidence="3" id="KW-1185">Reference proteome</keyword>
<feature type="compositionally biased region" description="Basic and acidic residues" evidence="1">
    <location>
        <begin position="333"/>
        <end position="355"/>
    </location>
</feature>
<protein>
    <submittedName>
        <fullName evidence="2">Uncharacterized protein LOC110239845</fullName>
    </submittedName>
</protein>
<dbReference type="PANTHER" id="PTHR47331:SF2">
    <property type="match status" value="1"/>
</dbReference>
<name>A0A7D9JSR5_PARCT</name>
<dbReference type="PROSITE" id="PS00028">
    <property type="entry name" value="ZINC_FINGER_C2H2_1"/>
    <property type="match status" value="1"/>
</dbReference>
<dbReference type="InterPro" id="IPR013087">
    <property type="entry name" value="Znf_C2H2_type"/>
</dbReference>
<sequence length="702" mass="78481">MTVCSEATNLLNERPIGTLPGADSELNILTPNSLLLGRATAKNPGGWQPNGNNAGKRYHVVQIVTDEFWKKWTELYAPALVIRRKWNTANRNLRPGDVVIIADRNTLRGEYRLGIVQEVFPSQDGKVRRVNVMYKNFQIGEKVQKYKGHNEAVIVSRSAQRLSLLVPVDMDQDQETKSEAKESYSHRLAECKRKKACGENGCKGTHHKTIHMERKSGFAAACGDMTNSTCLLQIQRIKTSKGSTNVLWDSAASICLITYSKAKEEKLHAWQTSSTVDHQAYGIEKITSDIQAVNLDGVVHLFKGVSAEEVARPTGPVDLLIGYDDVEERQVDEERPHVGQAHENHESREVEETHRLVKVNGEGSRSSERNEIPRRQAKRVVEPSNTTRQIVTQVGEKRKGSPDVQLLGKRKDTDGRNEQKNVVDKKETAARDVITRQDIETRKNDVRVRNKRRVVRAVGDTNLTAERNIGATSDFLITKVIRAKNDGGARNDEKAKESSGTRMSAEQRNEGDMTSNTTEITRKDVAAHNNSDSKKDAGSVLSGEESDNSNTTHVHIRNGDMRNSDARRSQEGGGKTLTDTSRNNEASNKATRKSLEGKPFIFPVCDKGHASIIGLKHHYKTHQNGNENKTHLYYCHECKEGFETKRKFWLHDVKVHGLIETSSDESDSEMVAGHEERVGSTRISMTDTRTVVRSGGDVRGTW</sequence>
<feature type="compositionally biased region" description="Basic and acidic residues" evidence="1">
    <location>
        <begin position="557"/>
        <end position="570"/>
    </location>
</feature>
<organism evidence="2 3">
    <name type="scientific">Paramuricea clavata</name>
    <name type="common">Red gorgonian</name>
    <name type="synonym">Violescent sea-whip</name>
    <dbReference type="NCBI Taxonomy" id="317549"/>
    <lineage>
        <taxon>Eukaryota</taxon>
        <taxon>Metazoa</taxon>
        <taxon>Cnidaria</taxon>
        <taxon>Anthozoa</taxon>
        <taxon>Octocorallia</taxon>
        <taxon>Malacalcyonacea</taxon>
        <taxon>Plexauridae</taxon>
        <taxon>Paramuricea</taxon>
    </lineage>
</organism>